<gene>
    <name evidence="2" type="ORF">H2C83_00765</name>
</gene>
<dbReference type="RefSeq" id="WP_181736794.1">
    <property type="nucleotide sequence ID" value="NZ_JACEOL010000002.1"/>
</dbReference>
<dbReference type="EMBL" id="JACEOL010000002">
    <property type="protein sequence ID" value="MBA4600878.1"/>
    <property type="molecule type" value="Genomic_DNA"/>
</dbReference>
<dbReference type="SUPFAM" id="SSF55681">
    <property type="entry name" value="Class II aaRS and biotin synthetases"/>
    <property type="match status" value="1"/>
</dbReference>
<keyword evidence="2" id="KW-0436">Ligase</keyword>
<name>A0A7W2APX0_9BACL</name>
<organism evidence="2 3">
    <name type="scientific">Thermoactinomyces mirandus</name>
    <dbReference type="NCBI Taxonomy" id="2756294"/>
    <lineage>
        <taxon>Bacteria</taxon>
        <taxon>Bacillati</taxon>
        <taxon>Bacillota</taxon>
        <taxon>Bacilli</taxon>
        <taxon>Bacillales</taxon>
        <taxon>Thermoactinomycetaceae</taxon>
        <taxon>Thermoactinomyces</taxon>
    </lineage>
</organism>
<sequence length="271" mass="30848">MTTWRFLPYHAYTAAQNMAIDQAIMDLISEKKVPPTLRFYGWKVPTLSIGYFQKAKKEVNLPYIQEKGLGFVRRMTGGRAVLHDKELTYSVIVSEDNPSIPQTVSQSYRVISQGLLEGFRALGLDACLNDPLETRKENLSAACFDSPSDYELVIDGKKVAGSAQTRQRGVVLQHGSILLDLDEEMLFSLLLFPSEQVRERLKRQFSQKAVAINRILPNPVILDDVVTAFYEGFQKGMGITLEPGELTPEEKIRVQECLKERYETDEWNLRR</sequence>
<dbReference type="CDD" id="cd16443">
    <property type="entry name" value="LplA"/>
    <property type="match status" value="1"/>
</dbReference>
<dbReference type="Proteomes" id="UP000538292">
    <property type="component" value="Unassembled WGS sequence"/>
</dbReference>
<dbReference type="InterPro" id="IPR045864">
    <property type="entry name" value="aa-tRNA-synth_II/BPL/LPL"/>
</dbReference>
<dbReference type="PROSITE" id="PS51733">
    <property type="entry name" value="BPL_LPL_CATALYTIC"/>
    <property type="match status" value="1"/>
</dbReference>
<dbReference type="AlphaFoldDB" id="A0A7W2APX0"/>
<protein>
    <submittedName>
        <fullName evidence="2">Lipoate--protein ligase family protein</fullName>
    </submittedName>
</protein>
<dbReference type="GO" id="GO:0016740">
    <property type="term" value="F:transferase activity"/>
    <property type="evidence" value="ECO:0007669"/>
    <property type="project" value="UniProtKB-ARBA"/>
</dbReference>
<dbReference type="Pfam" id="PF21948">
    <property type="entry name" value="LplA-B_cat"/>
    <property type="match status" value="1"/>
</dbReference>
<accession>A0A7W2APX0</accession>
<evidence type="ECO:0000313" key="2">
    <source>
        <dbReference type="EMBL" id="MBA4600878.1"/>
    </source>
</evidence>
<comment type="caution">
    <text evidence="2">The sequence shown here is derived from an EMBL/GenBank/DDBJ whole genome shotgun (WGS) entry which is preliminary data.</text>
</comment>
<dbReference type="PANTHER" id="PTHR43679:SF2">
    <property type="entry name" value="OCTANOYL-[GCVH]:PROTEIN N-OCTANOYLTRANSFERASE"/>
    <property type="match status" value="1"/>
</dbReference>
<dbReference type="Gene3D" id="3.30.930.10">
    <property type="entry name" value="Bira Bifunctional Protein, Domain 2"/>
    <property type="match status" value="1"/>
</dbReference>
<dbReference type="GO" id="GO:0009249">
    <property type="term" value="P:protein lipoylation"/>
    <property type="evidence" value="ECO:0007669"/>
    <property type="project" value="UniProtKB-ARBA"/>
</dbReference>
<dbReference type="PANTHER" id="PTHR43679">
    <property type="entry name" value="OCTANOYLTRANSFERASE LIPM-RELATED"/>
    <property type="match status" value="1"/>
</dbReference>
<dbReference type="InterPro" id="IPR004143">
    <property type="entry name" value="BPL_LPL_catalytic"/>
</dbReference>
<dbReference type="InterPro" id="IPR050664">
    <property type="entry name" value="Octanoyltrans_LipM/LipL"/>
</dbReference>
<proteinExistence type="predicted"/>
<dbReference type="GO" id="GO:0140096">
    <property type="term" value="F:catalytic activity, acting on a protein"/>
    <property type="evidence" value="ECO:0007669"/>
    <property type="project" value="UniProtKB-ARBA"/>
</dbReference>
<reference evidence="2 3" key="1">
    <citation type="submission" date="2020-07" db="EMBL/GenBank/DDBJ databases">
        <title>Thermoactinomyces phylogeny.</title>
        <authorList>
            <person name="Dunlap C."/>
        </authorList>
    </citation>
    <scope>NUCLEOTIDE SEQUENCE [LARGE SCALE GENOMIC DNA]</scope>
    <source>
        <strain evidence="2 3">AMNI-1</strain>
    </source>
</reference>
<keyword evidence="3" id="KW-1185">Reference proteome</keyword>
<dbReference type="GO" id="GO:0016874">
    <property type="term" value="F:ligase activity"/>
    <property type="evidence" value="ECO:0007669"/>
    <property type="project" value="UniProtKB-KW"/>
</dbReference>
<evidence type="ECO:0000259" key="1">
    <source>
        <dbReference type="PROSITE" id="PS51733"/>
    </source>
</evidence>
<evidence type="ECO:0000313" key="3">
    <source>
        <dbReference type="Proteomes" id="UP000538292"/>
    </source>
</evidence>
<feature type="domain" description="BPL/LPL catalytic" evidence="1">
    <location>
        <begin position="31"/>
        <end position="241"/>
    </location>
</feature>